<name>A0A085WKA0_9BACT</name>
<dbReference type="OrthoDB" id="6382175at2"/>
<feature type="signal peptide" evidence="1">
    <location>
        <begin position="1"/>
        <end position="25"/>
    </location>
</feature>
<evidence type="ECO:0008006" key="4">
    <source>
        <dbReference type="Google" id="ProtNLM"/>
    </source>
</evidence>
<organism evidence="2 3">
    <name type="scientific">Hyalangium minutum</name>
    <dbReference type="NCBI Taxonomy" id="394096"/>
    <lineage>
        <taxon>Bacteria</taxon>
        <taxon>Pseudomonadati</taxon>
        <taxon>Myxococcota</taxon>
        <taxon>Myxococcia</taxon>
        <taxon>Myxococcales</taxon>
        <taxon>Cystobacterineae</taxon>
        <taxon>Archangiaceae</taxon>
        <taxon>Hyalangium</taxon>
    </lineage>
</organism>
<feature type="chain" id="PRO_5001799696" description="Lipoprotein" evidence="1">
    <location>
        <begin position="26"/>
        <end position="246"/>
    </location>
</feature>
<proteinExistence type="predicted"/>
<reference evidence="2 3" key="1">
    <citation type="submission" date="2014-04" db="EMBL/GenBank/DDBJ databases">
        <title>Genome assembly of Hyalangium minutum DSM 14724.</title>
        <authorList>
            <person name="Sharma G."/>
            <person name="Subramanian S."/>
        </authorList>
    </citation>
    <scope>NUCLEOTIDE SEQUENCE [LARGE SCALE GENOMIC DNA]</scope>
    <source>
        <strain evidence="2 3">DSM 14724</strain>
    </source>
</reference>
<sequence>MAALSLRSLMLASLLLGLSSGCSGALDEPDDGTGRRDLLFTFDSGTQDWTGNFTDLASSQVNDVGFLVERRALPTETGLPGGALFVSGRNPSDDLFMFITTPVTGLLPSTPYAVTFELELVSNGPTGCVGVGGSPGESVFVKAGAAPVQPDRVLDSRGHYALNVDKGNQASEGANAVMVGDIANGSTDCTNPPYRPITRDNRSRPLRVTSDAQGTLWLFVGTDSGYESTTSLYYDTIRVVLEPAAQ</sequence>
<keyword evidence="3" id="KW-1185">Reference proteome</keyword>
<comment type="caution">
    <text evidence="2">The sequence shown here is derived from an EMBL/GenBank/DDBJ whole genome shotgun (WGS) entry which is preliminary data.</text>
</comment>
<protein>
    <recommendedName>
        <fullName evidence="4">Lipoprotein</fullName>
    </recommendedName>
</protein>
<dbReference type="PROSITE" id="PS51257">
    <property type="entry name" value="PROKAR_LIPOPROTEIN"/>
    <property type="match status" value="1"/>
</dbReference>
<dbReference type="RefSeq" id="WP_157232015.1">
    <property type="nucleotide sequence ID" value="NZ_JMCB01000006.1"/>
</dbReference>
<evidence type="ECO:0000313" key="2">
    <source>
        <dbReference type="EMBL" id="KFE68113.1"/>
    </source>
</evidence>
<dbReference type="Proteomes" id="UP000028725">
    <property type="component" value="Unassembled WGS sequence"/>
</dbReference>
<accession>A0A085WKA0</accession>
<evidence type="ECO:0000313" key="3">
    <source>
        <dbReference type="Proteomes" id="UP000028725"/>
    </source>
</evidence>
<keyword evidence="1" id="KW-0732">Signal</keyword>
<dbReference type="AlphaFoldDB" id="A0A085WKA0"/>
<evidence type="ECO:0000256" key="1">
    <source>
        <dbReference type="SAM" id="SignalP"/>
    </source>
</evidence>
<gene>
    <name evidence="2" type="ORF">DB31_7350</name>
</gene>
<dbReference type="STRING" id="394096.DB31_7350"/>
<dbReference type="EMBL" id="JMCB01000006">
    <property type="protein sequence ID" value="KFE68113.1"/>
    <property type="molecule type" value="Genomic_DNA"/>
</dbReference>